<dbReference type="RefSeq" id="WP_152232823.1">
    <property type="nucleotide sequence ID" value="NZ_BAAAOT010000010.1"/>
</dbReference>
<reference evidence="8 9" key="1">
    <citation type="submission" date="2019-10" db="EMBL/GenBank/DDBJ databases">
        <title>Georgenia wutianyii sp. nov. and Georgenia yuyongxinii sp. nov. isolated from plateau pika (Ochotona curzoniae) in the Qinghai-Tibet plateau of China.</title>
        <authorList>
            <person name="Tian Z."/>
        </authorList>
    </citation>
    <scope>NUCLEOTIDE SEQUENCE [LARGE SCALE GENOMIC DNA]</scope>
    <source>
        <strain evidence="8 9">JCM 15130</strain>
    </source>
</reference>
<feature type="region of interest" description="Disordered" evidence="5">
    <location>
        <begin position="520"/>
        <end position="557"/>
    </location>
</feature>
<dbReference type="EMBL" id="WHPD01003314">
    <property type="protein sequence ID" value="MPV90051.1"/>
    <property type="molecule type" value="Genomic_DNA"/>
</dbReference>
<comment type="caution">
    <text evidence="8">The sequence shown here is derived from an EMBL/GenBank/DDBJ whole genome shotgun (WGS) entry which is preliminary data.</text>
</comment>
<dbReference type="Pfam" id="PF07992">
    <property type="entry name" value="Pyr_redox_2"/>
    <property type="match status" value="1"/>
</dbReference>
<protein>
    <submittedName>
        <fullName evidence="8">Ferredoxin reductase</fullName>
    </submittedName>
</protein>
<evidence type="ECO:0000256" key="1">
    <source>
        <dbReference type="ARBA" id="ARBA00001974"/>
    </source>
</evidence>
<evidence type="ECO:0000259" key="7">
    <source>
        <dbReference type="Pfam" id="PF14759"/>
    </source>
</evidence>
<evidence type="ECO:0000259" key="6">
    <source>
        <dbReference type="Pfam" id="PF07992"/>
    </source>
</evidence>
<evidence type="ECO:0000313" key="9">
    <source>
        <dbReference type="Proteomes" id="UP000429644"/>
    </source>
</evidence>
<dbReference type="AlphaFoldDB" id="A0A7J9UZH7"/>
<feature type="domain" description="FAD/NAD(P)-binding" evidence="6">
    <location>
        <begin position="90"/>
        <end position="395"/>
    </location>
</feature>
<accession>A0A7J9UZH7</accession>
<evidence type="ECO:0000256" key="4">
    <source>
        <dbReference type="ARBA" id="ARBA00023002"/>
    </source>
</evidence>
<sequence length="557" mass="59589">MRLVVDMTKCQGYAQCCFLAPDAFRIRGREALLYDSGPADSERDKILQAAAACPVQAIHLDRPDYRGPAGGSPRAARPEAAPGPLRPDGRVVIVGASLAGLRAAEAVRAEGFAGRLTLIGDEAAEPYDRPPLSKEVLEGMPVDHTVLPRLRALDAEWRLGVAATGLDLAAKRVRLDTGEEVGFDRVLIATGTRSRPWPDPAEARLDGVLTLRTQEEAADLRERLAARPGRVVVLGGGFTGCEVASVGRELDVPVTVVQRGPVPLFATLGGVIGAVAGEIQREHGVDLRTGVTVTKLEGDDAGRLRRARLSDGSTVDADVAVVALGAVRNVEWLRGSGLATGAWGVACDAGCRVFDLNGLVTDDVFVAGDVARFPHPMFGFEFLALEHWGNAVAQAEIAAHNMVTGQARRWPHLSVPVFWSIQFGHVIKSAGVSAIADEVVITQGSVADRSFVAAYGRRGRLVAAVTVDQSKWLEHYQRLIAEAAPFPPREAADEPDGMRPVPAQMPAPVMPWRASEDATLAVTGHEPSEWQAVWRPRKPRTPAVPAPQPIQAQELRT</sequence>
<dbReference type="InterPro" id="IPR050446">
    <property type="entry name" value="FAD-oxidoreductase/Apoptosis"/>
</dbReference>
<dbReference type="InterPro" id="IPR036188">
    <property type="entry name" value="FAD/NAD-bd_sf"/>
</dbReference>
<comment type="cofactor">
    <cofactor evidence="1">
        <name>FAD</name>
        <dbReference type="ChEBI" id="CHEBI:57692"/>
    </cofactor>
</comment>
<keyword evidence="3" id="KW-0274">FAD</keyword>
<name>A0A7J9UZH7_9MICO</name>
<gene>
    <name evidence="8" type="ORF">GB882_15355</name>
</gene>
<dbReference type="SUPFAM" id="SSF54862">
    <property type="entry name" value="4Fe-4S ferredoxins"/>
    <property type="match status" value="1"/>
</dbReference>
<dbReference type="SUPFAM" id="SSF55424">
    <property type="entry name" value="FAD/NAD-linked reductases, dimerisation (C-terminal) domain"/>
    <property type="match status" value="1"/>
</dbReference>
<dbReference type="Proteomes" id="UP000429644">
    <property type="component" value="Unassembled WGS sequence"/>
</dbReference>
<dbReference type="PRINTS" id="PR00368">
    <property type="entry name" value="FADPNR"/>
</dbReference>
<dbReference type="Gene3D" id="3.30.70.20">
    <property type="match status" value="1"/>
</dbReference>
<evidence type="ECO:0000256" key="2">
    <source>
        <dbReference type="ARBA" id="ARBA00022630"/>
    </source>
</evidence>
<organism evidence="8 9">
    <name type="scientific">Georgenia ruanii</name>
    <dbReference type="NCBI Taxonomy" id="348442"/>
    <lineage>
        <taxon>Bacteria</taxon>
        <taxon>Bacillati</taxon>
        <taxon>Actinomycetota</taxon>
        <taxon>Actinomycetes</taxon>
        <taxon>Micrococcales</taxon>
        <taxon>Bogoriellaceae</taxon>
        <taxon>Georgenia</taxon>
    </lineage>
</organism>
<dbReference type="Gene3D" id="3.50.50.60">
    <property type="entry name" value="FAD/NAD(P)-binding domain"/>
    <property type="match status" value="2"/>
</dbReference>
<dbReference type="PANTHER" id="PTHR43557">
    <property type="entry name" value="APOPTOSIS-INDUCING FACTOR 1"/>
    <property type="match status" value="1"/>
</dbReference>
<dbReference type="GO" id="GO:0016651">
    <property type="term" value="F:oxidoreductase activity, acting on NAD(P)H"/>
    <property type="evidence" value="ECO:0007669"/>
    <property type="project" value="TreeGrafter"/>
</dbReference>
<evidence type="ECO:0000256" key="5">
    <source>
        <dbReference type="SAM" id="MobiDB-lite"/>
    </source>
</evidence>
<dbReference type="InterPro" id="IPR028202">
    <property type="entry name" value="Reductase_C"/>
</dbReference>
<evidence type="ECO:0000313" key="8">
    <source>
        <dbReference type="EMBL" id="MPV90051.1"/>
    </source>
</evidence>
<dbReference type="GO" id="GO:0005737">
    <property type="term" value="C:cytoplasm"/>
    <property type="evidence" value="ECO:0007669"/>
    <property type="project" value="TreeGrafter"/>
</dbReference>
<feature type="compositionally biased region" description="Low complexity" evidence="5">
    <location>
        <begin position="71"/>
        <end position="83"/>
    </location>
</feature>
<dbReference type="SUPFAM" id="SSF51905">
    <property type="entry name" value="FAD/NAD(P)-binding domain"/>
    <property type="match status" value="1"/>
</dbReference>
<dbReference type="OrthoDB" id="1145at2"/>
<dbReference type="Pfam" id="PF14759">
    <property type="entry name" value="Reductase_C"/>
    <property type="match status" value="1"/>
</dbReference>
<dbReference type="PANTHER" id="PTHR43557:SF2">
    <property type="entry name" value="RIESKE DOMAIN-CONTAINING PROTEIN-RELATED"/>
    <property type="match status" value="1"/>
</dbReference>
<dbReference type="InterPro" id="IPR016156">
    <property type="entry name" value="FAD/NAD-linked_Rdtase_dimer_sf"/>
</dbReference>
<feature type="domain" description="Reductase C-terminal" evidence="7">
    <location>
        <begin position="418"/>
        <end position="498"/>
    </location>
</feature>
<dbReference type="Pfam" id="PF13370">
    <property type="entry name" value="Fer4_13"/>
    <property type="match status" value="1"/>
</dbReference>
<keyword evidence="2" id="KW-0285">Flavoprotein</keyword>
<keyword evidence="9" id="KW-1185">Reference proteome</keyword>
<dbReference type="Gene3D" id="3.30.390.30">
    <property type="match status" value="1"/>
</dbReference>
<dbReference type="InterPro" id="IPR023753">
    <property type="entry name" value="FAD/NAD-binding_dom"/>
</dbReference>
<evidence type="ECO:0000256" key="3">
    <source>
        <dbReference type="ARBA" id="ARBA00022827"/>
    </source>
</evidence>
<feature type="region of interest" description="Disordered" evidence="5">
    <location>
        <begin position="61"/>
        <end position="84"/>
    </location>
</feature>
<keyword evidence="4" id="KW-0560">Oxidoreductase</keyword>
<proteinExistence type="predicted"/>
<dbReference type="PRINTS" id="PR00411">
    <property type="entry name" value="PNDRDTASEI"/>
</dbReference>